<feature type="active site" description="Proton acceptor" evidence="2">
    <location>
        <position position="579"/>
    </location>
</feature>
<gene>
    <name evidence="5" type="ORF">NLU13_5083</name>
</gene>
<feature type="binding site" evidence="3">
    <location>
        <position position="266"/>
    </location>
    <ligand>
        <name>FAD</name>
        <dbReference type="ChEBI" id="CHEBI:57692"/>
    </ligand>
</feature>
<evidence type="ECO:0000256" key="2">
    <source>
        <dbReference type="PIRSR" id="PIRSR000137-1"/>
    </source>
</evidence>
<dbReference type="InterPro" id="IPR000172">
    <property type="entry name" value="GMC_OxRdtase_N"/>
</dbReference>
<sequence>MWPRLQCIVRTSNIHHPDLASKSVPRKGTTQNHTKDMDSKFDFIVVGAGPAGCALAARLCSSTSSPSVLLLEAGGDNEGVDLRVDGERWLTFKNEHMNWGYKTTPQKECLDREMDYSRGLGLGGSSAINFGVYTLGARDEYNEWARLVDDESYSWTSMQQRFKSLEAFDPSLPPGATDRYAAPDPSNHGNAGSLKVGYAPEWERDLEPMLDVISEAGFPANPDHNSGNPIGMSVLINSAQQGLRSTAKDLITPRPDNLTVRTRARVQKLALEGKRVVGVVCEDSTYYASREVILSAGSLDSPRILMHSGIGDSEELAKFDIPTTANLAGVGKGLRDHAFCSVVHTRRPGSTDRPGFYGNTRAMEEAKRQWEVDRKGPWSKFGCEMGIGWFKLDNLSSTPEFQASPQPTQDLLLQETVPHYELLTHFPVHWLIPNFPEPHPDYSCLLVFLSQAESRGRVSLQSPDPNVPLLFDPRFLESPLDRRIAIESLREVLLRLVKSDGYSREVVTQLAGPASESDDDLLRYWRQTAASSWHMTGTLRMGRPEDGDAVVDRSFRVMGGITGLRVADMSVAPVLSSAHTQATAYVTGLTCAEKLVEEYGL</sequence>
<reference evidence="5" key="1">
    <citation type="submission" date="2022-10" db="EMBL/GenBank/DDBJ databases">
        <title>Determination and structural analysis of whole genome sequence of Sarocladium strictum F4-1.</title>
        <authorList>
            <person name="Hu L."/>
            <person name="Jiang Y."/>
        </authorList>
    </citation>
    <scope>NUCLEOTIDE SEQUENCE</scope>
    <source>
        <strain evidence="5">F4-1</strain>
    </source>
</reference>
<comment type="similarity">
    <text evidence="1">Belongs to the GMC oxidoreductase family.</text>
</comment>
<dbReference type="InterPro" id="IPR007867">
    <property type="entry name" value="GMC_OxRtase_C"/>
</dbReference>
<evidence type="ECO:0000256" key="1">
    <source>
        <dbReference type="ARBA" id="ARBA00010790"/>
    </source>
</evidence>
<dbReference type="InterPro" id="IPR012132">
    <property type="entry name" value="GMC_OxRdtase"/>
</dbReference>
<dbReference type="SUPFAM" id="SSF51905">
    <property type="entry name" value="FAD/NAD(P)-binding domain"/>
    <property type="match status" value="1"/>
</dbReference>
<organism evidence="5 6">
    <name type="scientific">Sarocladium strictum</name>
    <name type="common">Black bundle disease fungus</name>
    <name type="synonym">Acremonium strictum</name>
    <dbReference type="NCBI Taxonomy" id="5046"/>
    <lineage>
        <taxon>Eukaryota</taxon>
        <taxon>Fungi</taxon>
        <taxon>Dikarya</taxon>
        <taxon>Ascomycota</taxon>
        <taxon>Pezizomycotina</taxon>
        <taxon>Sordariomycetes</taxon>
        <taxon>Hypocreomycetidae</taxon>
        <taxon>Hypocreales</taxon>
        <taxon>Sarocladiaceae</taxon>
        <taxon>Sarocladium</taxon>
    </lineage>
</organism>
<dbReference type="Proteomes" id="UP001175261">
    <property type="component" value="Unassembled WGS sequence"/>
</dbReference>
<evidence type="ECO:0000313" key="5">
    <source>
        <dbReference type="EMBL" id="KAK0388840.1"/>
    </source>
</evidence>
<protein>
    <recommendedName>
        <fullName evidence="4">Glucose-methanol-choline oxidoreductase N-terminal domain-containing protein</fullName>
    </recommendedName>
</protein>
<dbReference type="Pfam" id="PF05199">
    <property type="entry name" value="GMC_oxred_C"/>
    <property type="match status" value="1"/>
</dbReference>
<evidence type="ECO:0000256" key="3">
    <source>
        <dbReference type="PIRSR" id="PIRSR000137-2"/>
    </source>
</evidence>
<feature type="binding site" evidence="3">
    <location>
        <begin position="533"/>
        <end position="534"/>
    </location>
    <ligand>
        <name>FAD</name>
        <dbReference type="ChEBI" id="CHEBI:57692"/>
    </ligand>
</feature>
<feature type="binding site" evidence="3">
    <location>
        <begin position="129"/>
        <end position="132"/>
    </location>
    <ligand>
        <name>FAD</name>
        <dbReference type="ChEBI" id="CHEBI:57692"/>
    </ligand>
</feature>
<dbReference type="InterPro" id="IPR036188">
    <property type="entry name" value="FAD/NAD-bd_sf"/>
</dbReference>
<dbReference type="PANTHER" id="PTHR11552:SF134">
    <property type="entry name" value="GLUCOSE-METHANOL-CHOLINE OXIDOREDUCTASE N-TERMINAL DOMAIN-CONTAINING PROTEIN"/>
    <property type="match status" value="1"/>
</dbReference>
<feature type="domain" description="Glucose-methanol-choline oxidoreductase N-terminal" evidence="4">
    <location>
        <begin position="297"/>
        <end position="311"/>
    </location>
</feature>
<dbReference type="PANTHER" id="PTHR11552">
    <property type="entry name" value="GLUCOSE-METHANOL-CHOLINE GMC OXIDOREDUCTASE"/>
    <property type="match status" value="1"/>
</dbReference>
<evidence type="ECO:0000259" key="4">
    <source>
        <dbReference type="PROSITE" id="PS00624"/>
    </source>
</evidence>
<dbReference type="AlphaFoldDB" id="A0AA39GK37"/>
<name>A0AA39GK37_SARSR</name>
<proteinExistence type="inferred from homology"/>
<dbReference type="Gene3D" id="3.30.560.10">
    <property type="entry name" value="Glucose Oxidase, domain 3"/>
    <property type="match status" value="1"/>
</dbReference>
<dbReference type="Gene3D" id="3.50.50.60">
    <property type="entry name" value="FAD/NAD(P)-binding domain"/>
    <property type="match status" value="1"/>
</dbReference>
<evidence type="ECO:0000313" key="6">
    <source>
        <dbReference type="Proteomes" id="UP001175261"/>
    </source>
</evidence>
<dbReference type="GO" id="GO:0016614">
    <property type="term" value="F:oxidoreductase activity, acting on CH-OH group of donors"/>
    <property type="evidence" value="ECO:0007669"/>
    <property type="project" value="InterPro"/>
</dbReference>
<keyword evidence="3" id="KW-0274">FAD</keyword>
<accession>A0AA39GK37</accession>
<dbReference type="GO" id="GO:0050660">
    <property type="term" value="F:flavin adenine dinucleotide binding"/>
    <property type="evidence" value="ECO:0007669"/>
    <property type="project" value="InterPro"/>
</dbReference>
<feature type="active site" description="Proton donor" evidence="2">
    <location>
        <position position="534"/>
    </location>
</feature>
<comment type="caution">
    <text evidence="5">The sequence shown here is derived from an EMBL/GenBank/DDBJ whole genome shotgun (WGS) entry which is preliminary data.</text>
</comment>
<comment type="cofactor">
    <cofactor evidence="3">
        <name>FAD</name>
        <dbReference type="ChEBI" id="CHEBI:57692"/>
    </cofactor>
</comment>
<dbReference type="PROSITE" id="PS00624">
    <property type="entry name" value="GMC_OXRED_2"/>
    <property type="match status" value="1"/>
</dbReference>
<dbReference type="SUPFAM" id="SSF54373">
    <property type="entry name" value="FAD-linked reductases, C-terminal domain"/>
    <property type="match status" value="1"/>
</dbReference>
<keyword evidence="6" id="KW-1185">Reference proteome</keyword>
<dbReference type="EMBL" id="JAPDFR010000003">
    <property type="protein sequence ID" value="KAK0388840.1"/>
    <property type="molecule type" value="Genomic_DNA"/>
</dbReference>
<dbReference type="PIRSF" id="PIRSF000137">
    <property type="entry name" value="Alcohol_oxidase"/>
    <property type="match status" value="1"/>
</dbReference>
<keyword evidence="3" id="KW-0285">Flavoprotein</keyword>
<dbReference type="Pfam" id="PF00732">
    <property type="entry name" value="GMC_oxred_N"/>
    <property type="match status" value="1"/>
</dbReference>